<evidence type="ECO:0000313" key="1">
    <source>
        <dbReference type="EMBL" id="KAJ3659553.1"/>
    </source>
</evidence>
<accession>A0AA38IQ55</accession>
<evidence type="ECO:0000313" key="2">
    <source>
        <dbReference type="Proteomes" id="UP001168821"/>
    </source>
</evidence>
<name>A0AA38IQ55_9CUCU</name>
<reference evidence="1" key="1">
    <citation type="journal article" date="2023" name="G3 (Bethesda)">
        <title>Whole genome assemblies of Zophobas morio and Tenebrio molitor.</title>
        <authorList>
            <person name="Kaur S."/>
            <person name="Stinson S.A."/>
            <person name="diCenzo G.C."/>
        </authorList>
    </citation>
    <scope>NUCLEOTIDE SEQUENCE</scope>
    <source>
        <strain evidence="1">QUZm001</strain>
    </source>
</reference>
<organism evidence="1 2">
    <name type="scientific">Zophobas morio</name>
    <dbReference type="NCBI Taxonomy" id="2755281"/>
    <lineage>
        <taxon>Eukaryota</taxon>
        <taxon>Metazoa</taxon>
        <taxon>Ecdysozoa</taxon>
        <taxon>Arthropoda</taxon>
        <taxon>Hexapoda</taxon>
        <taxon>Insecta</taxon>
        <taxon>Pterygota</taxon>
        <taxon>Neoptera</taxon>
        <taxon>Endopterygota</taxon>
        <taxon>Coleoptera</taxon>
        <taxon>Polyphaga</taxon>
        <taxon>Cucujiformia</taxon>
        <taxon>Tenebrionidae</taxon>
        <taxon>Zophobas</taxon>
    </lineage>
</organism>
<protein>
    <submittedName>
        <fullName evidence="1">Uncharacterized protein</fullName>
    </submittedName>
</protein>
<gene>
    <name evidence="1" type="ORF">Zmor_011237</name>
</gene>
<dbReference type="EMBL" id="JALNTZ010000003">
    <property type="protein sequence ID" value="KAJ3659553.1"/>
    <property type="molecule type" value="Genomic_DNA"/>
</dbReference>
<dbReference type="Proteomes" id="UP001168821">
    <property type="component" value="Unassembled WGS sequence"/>
</dbReference>
<dbReference type="AlphaFoldDB" id="A0AA38IQ55"/>
<keyword evidence="2" id="KW-1185">Reference proteome</keyword>
<proteinExistence type="predicted"/>
<sequence length="94" mass="10835">MIEITNMGGLIAIINKGEYYKDVNSMINEEPIYEKLKKNPTNQFQNNTNKLIDELTEDKIITETQAKSLKSHNSIVLKLYCLRKTYKPGKVISQ</sequence>
<comment type="caution">
    <text evidence="1">The sequence shown here is derived from an EMBL/GenBank/DDBJ whole genome shotgun (WGS) entry which is preliminary data.</text>
</comment>